<dbReference type="Pfam" id="PF07424">
    <property type="entry name" value="TrbM"/>
    <property type="match status" value="1"/>
</dbReference>
<dbReference type="EMBL" id="AACCXK010000018">
    <property type="protein sequence ID" value="EAK0453644.1"/>
    <property type="molecule type" value="Genomic_DNA"/>
</dbReference>
<reference evidence="2" key="1">
    <citation type="submission" date="2018-05" db="EMBL/GenBank/DDBJ databases">
        <authorList>
            <consortium name="PulseNet: The National Subtyping Network for Foodborne Disease Surveillance"/>
            <person name="Tarr C.L."/>
            <person name="Trees E."/>
            <person name="Katz L.S."/>
            <person name="Carleton-Romer H.A."/>
            <person name="Stroika S."/>
            <person name="Kucerova Z."/>
            <person name="Roache K.F."/>
            <person name="Sabol A.L."/>
            <person name="Besser J."/>
            <person name="Gerner-Smidt P."/>
        </authorList>
    </citation>
    <scope>NUCLEOTIDE SEQUENCE</scope>
    <source>
        <strain evidence="2">2014D-0197</strain>
    </source>
</reference>
<keyword evidence="1" id="KW-0732">Signal</keyword>
<evidence type="ECO:0000313" key="2">
    <source>
        <dbReference type="EMBL" id="EAK0453644.1"/>
    </source>
</evidence>
<evidence type="ECO:0000256" key="1">
    <source>
        <dbReference type="SAM" id="SignalP"/>
    </source>
</evidence>
<accession>A0A5L4IM05</accession>
<sequence>MKKILFPFCVFGVINSVNALDLQLLSGDTRTSCEVILCLASPVKPPECASSLAKYFSIHFKKPWKTIQARKEFLNLCPIDTTNDPEMYKYKNDILVNLDGECSTTALNQRIEKSKQPLKVEKICTGGGHNGSRECVEIKTYGFRINPELTNSCKLLASSKYTDYHLKYTCDKKFYEQKDWERGYELKEVSQEIYNALPVSQREQGEKLTPISYGEFIKLPANKRKQEGFGKYYRIDIAYYQKIIIKKDCWINEK</sequence>
<feature type="chain" id="PRO_5030132225" description="Cpp45" evidence="1">
    <location>
        <begin position="20"/>
        <end position="254"/>
    </location>
</feature>
<name>A0A5L4IM05_CAMFE</name>
<gene>
    <name evidence="2" type="ORF">AAH17_08290</name>
</gene>
<evidence type="ECO:0008006" key="3">
    <source>
        <dbReference type="Google" id="ProtNLM"/>
    </source>
</evidence>
<dbReference type="RefSeq" id="WP_002809111.1">
    <property type="nucleotide sequence ID" value="NZ_AACKKR020000028.1"/>
</dbReference>
<protein>
    <recommendedName>
        <fullName evidence="3">Cpp45</fullName>
    </recommendedName>
</protein>
<dbReference type="InterPro" id="IPR009989">
    <property type="entry name" value="TrbM"/>
</dbReference>
<organism evidence="2">
    <name type="scientific">Campylobacter fetus</name>
    <dbReference type="NCBI Taxonomy" id="196"/>
    <lineage>
        <taxon>Bacteria</taxon>
        <taxon>Pseudomonadati</taxon>
        <taxon>Campylobacterota</taxon>
        <taxon>Epsilonproteobacteria</taxon>
        <taxon>Campylobacterales</taxon>
        <taxon>Campylobacteraceae</taxon>
        <taxon>Campylobacter</taxon>
    </lineage>
</organism>
<comment type="caution">
    <text evidence="2">The sequence shown here is derived from an EMBL/GenBank/DDBJ whole genome shotgun (WGS) entry which is preliminary data.</text>
</comment>
<feature type="signal peptide" evidence="1">
    <location>
        <begin position="1"/>
        <end position="19"/>
    </location>
</feature>
<proteinExistence type="predicted"/>
<dbReference type="AlphaFoldDB" id="A0A5L4IM05"/>